<dbReference type="InterPro" id="IPR000719">
    <property type="entry name" value="Prot_kinase_dom"/>
</dbReference>
<evidence type="ECO:0000313" key="4">
    <source>
        <dbReference type="Proteomes" id="UP001595699"/>
    </source>
</evidence>
<evidence type="ECO:0000259" key="2">
    <source>
        <dbReference type="PROSITE" id="PS50011"/>
    </source>
</evidence>
<keyword evidence="1" id="KW-0472">Membrane</keyword>
<organism evidence="3 4">
    <name type="scientific">Tenggerimyces flavus</name>
    <dbReference type="NCBI Taxonomy" id="1708749"/>
    <lineage>
        <taxon>Bacteria</taxon>
        <taxon>Bacillati</taxon>
        <taxon>Actinomycetota</taxon>
        <taxon>Actinomycetes</taxon>
        <taxon>Propionibacteriales</taxon>
        <taxon>Nocardioidaceae</taxon>
        <taxon>Tenggerimyces</taxon>
    </lineage>
</organism>
<dbReference type="InterPro" id="IPR008266">
    <property type="entry name" value="Tyr_kinase_AS"/>
</dbReference>
<dbReference type="SUPFAM" id="SSF56112">
    <property type="entry name" value="Protein kinase-like (PK-like)"/>
    <property type="match status" value="1"/>
</dbReference>
<feature type="transmembrane region" description="Helical" evidence="1">
    <location>
        <begin position="626"/>
        <end position="650"/>
    </location>
</feature>
<proteinExistence type="predicted"/>
<sequence>MTADLRTLVGVVPAVLDERDHELDQLARKWNVEGWRDVLLGIPPDSGTFTAQLELPWDRVITALTGWRARLADRERGELGSLNGFAGLLLLTLLALRHSERQRSPWADEGPDHDCTLLCERLVKDPDVQDALRELYAPAEPNAEWDAIKVRSLTFHRHGTTSFLLRGMPTERRAGELKPLALKCIVYPFLRIPTIARATKGYATTYELPLDVEADHLVGVWASSDSWLLMDFIDGQTLAELLAAQANGPANVGKARLDLARLRTIGDELFSALADLEACELEHGDLSPSNILVVEVEGTRRLRLVDLGVNFLYLHNLPGRDGADAAYVAPEIRALSRQVDPGAAVEERSRTHGKPSGDLYSLGQLLILLGCGRLSSDGTVPDVFYAEAPLLARFIEDLIDRDPARRLLIFRPSDSTYESLRQDFLEELDAVAAAKSEGANPHGVSWWRGMADLFTPLSGALGRQLRLWRKRRSQGLWRDPTRSFGVRRLLVWSTLATLTWGLCSVLVLMWTYRSAGLSWDNLIVVALQRLSGAAPDVFPIIDQLRAPGYAIPEGIAPVALGILALSMTLVGVKYYQSLFASVTPWPLRWGSSALSWYGMVAEVAMRVPAFALSLLTLAGLLVQPRLWLLLTAIGMTVVTAINWLTSSFALTVLAKARADGLSTVPAQVPGLALFASWIPGNLLYAVILWAVGILLYLGVLRDAMFYVVVITFLNVVQLYLVKCGRQGPPIRAGLARASVTAERLRLVRSALPS</sequence>
<dbReference type="InterPro" id="IPR011009">
    <property type="entry name" value="Kinase-like_dom_sf"/>
</dbReference>
<feature type="domain" description="Protein kinase" evidence="2">
    <location>
        <begin position="150"/>
        <end position="425"/>
    </location>
</feature>
<dbReference type="PROSITE" id="PS00109">
    <property type="entry name" value="PROTEIN_KINASE_TYR"/>
    <property type="match status" value="1"/>
</dbReference>
<keyword evidence="1" id="KW-0812">Transmembrane</keyword>
<reference evidence="4" key="1">
    <citation type="journal article" date="2019" name="Int. J. Syst. Evol. Microbiol.">
        <title>The Global Catalogue of Microorganisms (GCM) 10K type strain sequencing project: providing services to taxonomists for standard genome sequencing and annotation.</title>
        <authorList>
            <consortium name="The Broad Institute Genomics Platform"/>
            <consortium name="The Broad Institute Genome Sequencing Center for Infectious Disease"/>
            <person name="Wu L."/>
            <person name="Ma J."/>
        </authorList>
    </citation>
    <scope>NUCLEOTIDE SEQUENCE [LARGE SCALE GENOMIC DNA]</scope>
    <source>
        <strain evidence="4">CGMCC 4.7241</strain>
    </source>
</reference>
<gene>
    <name evidence="3" type="ORF">ACFOUW_07300</name>
</gene>
<feature type="transmembrane region" description="Helical" evidence="1">
    <location>
        <begin position="554"/>
        <end position="575"/>
    </location>
</feature>
<dbReference type="RefSeq" id="WP_205116860.1">
    <property type="nucleotide sequence ID" value="NZ_JAFBCM010000001.1"/>
</dbReference>
<dbReference type="EMBL" id="JBHRZH010000006">
    <property type="protein sequence ID" value="MFC3760638.1"/>
    <property type="molecule type" value="Genomic_DNA"/>
</dbReference>
<dbReference type="Proteomes" id="UP001595699">
    <property type="component" value="Unassembled WGS sequence"/>
</dbReference>
<keyword evidence="4" id="KW-1185">Reference proteome</keyword>
<feature type="transmembrane region" description="Helical" evidence="1">
    <location>
        <begin position="596"/>
        <end position="620"/>
    </location>
</feature>
<feature type="transmembrane region" description="Helical" evidence="1">
    <location>
        <begin position="489"/>
        <end position="512"/>
    </location>
</feature>
<evidence type="ECO:0000256" key="1">
    <source>
        <dbReference type="SAM" id="Phobius"/>
    </source>
</evidence>
<feature type="transmembrane region" description="Helical" evidence="1">
    <location>
        <begin position="671"/>
        <end position="697"/>
    </location>
</feature>
<dbReference type="Gene3D" id="1.10.510.10">
    <property type="entry name" value="Transferase(Phosphotransferase) domain 1"/>
    <property type="match status" value="1"/>
</dbReference>
<name>A0ABV7Y7B6_9ACTN</name>
<accession>A0ABV7Y7B6</accession>
<protein>
    <recommendedName>
        <fullName evidence="2">Protein kinase domain-containing protein</fullName>
    </recommendedName>
</protein>
<comment type="caution">
    <text evidence="3">The sequence shown here is derived from an EMBL/GenBank/DDBJ whole genome shotgun (WGS) entry which is preliminary data.</text>
</comment>
<keyword evidence="1" id="KW-1133">Transmembrane helix</keyword>
<feature type="transmembrane region" description="Helical" evidence="1">
    <location>
        <begin position="703"/>
        <end position="721"/>
    </location>
</feature>
<dbReference type="SMART" id="SM00220">
    <property type="entry name" value="S_TKc"/>
    <property type="match status" value="1"/>
</dbReference>
<evidence type="ECO:0000313" key="3">
    <source>
        <dbReference type="EMBL" id="MFC3760638.1"/>
    </source>
</evidence>
<dbReference type="PROSITE" id="PS50011">
    <property type="entry name" value="PROTEIN_KINASE_DOM"/>
    <property type="match status" value="1"/>
</dbReference>